<evidence type="ECO:0000313" key="1">
    <source>
        <dbReference type="EMBL" id="KAJ8122589.1"/>
    </source>
</evidence>
<name>A0ACC2J5H8_9PEZI</name>
<keyword evidence="2" id="KW-1185">Reference proteome</keyword>
<comment type="caution">
    <text evidence="1">The sequence shown here is derived from an EMBL/GenBank/DDBJ whole genome shotgun (WGS) entry which is preliminary data.</text>
</comment>
<dbReference type="EMBL" id="JAPESX010000205">
    <property type="protein sequence ID" value="KAJ8122589.1"/>
    <property type="molecule type" value="Genomic_DNA"/>
</dbReference>
<sequence>MADLKGTIVVTGASGGLGSALVSQISSSPELSKYYGLYTVRDAASSSLASLRHALTLSPSHKYDILSLDLTKLENVRQVAQTINSRVAAGEIPPIRALILNAGVNEFGKQTWTGDGFDTAFASNYLGHWLLTLLLLKSMDPATGRIVALGSQSHDPYDKRNESTKAYQDEKWKTIIGDADDSIESIAKGAWSPSKDDTSWLSGFRRYGAAKLCVVMMVGELQRRLDKDPRLSNISVLAVDPGSMVTNLQRNAPWFIRVILFGFIFPLVVMLSPNGSIRSPKRSAADVLAAAFDSSDVLGQYPKGKYLDGPSPIEPSAESKDPKKRDQLWKASLEYTKLGEGETVLEDWK</sequence>
<gene>
    <name evidence="1" type="ORF">ONZ43_g1257</name>
</gene>
<protein>
    <submittedName>
        <fullName evidence="1">Uncharacterized protein</fullName>
    </submittedName>
</protein>
<evidence type="ECO:0000313" key="2">
    <source>
        <dbReference type="Proteomes" id="UP001153334"/>
    </source>
</evidence>
<reference evidence="1" key="1">
    <citation type="submission" date="2022-11" db="EMBL/GenBank/DDBJ databases">
        <title>Genome Sequence of Nemania bipapillata.</title>
        <authorList>
            <person name="Buettner E."/>
        </authorList>
    </citation>
    <scope>NUCLEOTIDE SEQUENCE</scope>
    <source>
        <strain evidence="1">CP14</strain>
    </source>
</reference>
<proteinExistence type="predicted"/>
<accession>A0ACC2J5H8</accession>
<dbReference type="Proteomes" id="UP001153334">
    <property type="component" value="Unassembled WGS sequence"/>
</dbReference>
<organism evidence="1 2">
    <name type="scientific">Nemania bipapillata</name>
    <dbReference type="NCBI Taxonomy" id="110536"/>
    <lineage>
        <taxon>Eukaryota</taxon>
        <taxon>Fungi</taxon>
        <taxon>Dikarya</taxon>
        <taxon>Ascomycota</taxon>
        <taxon>Pezizomycotina</taxon>
        <taxon>Sordariomycetes</taxon>
        <taxon>Xylariomycetidae</taxon>
        <taxon>Xylariales</taxon>
        <taxon>Xylariaceae</taxon>
        <taxon>Nemania</taxon>
    </lineage>
</organism>